<feature type="transmembrane region" description="Helical" evidence="9">
    <location>
        <begin position="7"/>
        <end position="25"/>
    </location>
</feature>
<evidence type="ECO:0000256" key="2">
    <source>
        <dbReference type="ARBA" id="ARBA00022448"/>
    </source>
</evidence>
<keyword evidence="5 9" id="KW-0653">Protein transport</keyword>
<dbReference type="Pfam" id="PF07549">
    <property type="entry name" value="Sec_GG"/>
    <property type="match status" value="1"/>
</dbReference>
<comment type="similarity">
    <text evidence="9">Belongs to the SecD/SecF family. SecF subfamily.</text>
</comment>
<sequence>MLKDYRVSIAIPIAFLILSILLIGFKGIPKSIDITGGTEITIKVDKNIDIAPLKESLDGKAEIKKLKSADGYYIVVRCKSENVEEVKKKIKEFFNVNSLDELNYSEKTIGAMLSAKFFEEGLKAISFAFIFMAIAVYFAFRNPIASGVIILSALSDLIIALGAMSLFNIELSSATIAALLMVIGYSVDSNILLTTRVLKRLTKSFDETVREAMKTGLTMTLTTITAMLILLIVVKLFIPVADILANIATVLILALVADIINTWLLNAGILRYYITEYRAKKI</sequence>
<evidence type="ECO:0000256" key="6">
    <source>
        <dbReference type="ARBA" id="ARBA00022989"/>
    </source>
</evidence>
<evidence type="ECO:0000256" key="4">
    <source>
        <dbReference type="ARBA" id="ARBA00022692"/>
    </source>
</evidence>
<comment type="subcellular location">
    <subcellularLocation>
        <location evidence="1 9">Cell membrane</location>
        <topology evidence="1 9">Multi-pass membrane protein</topology>
    </subcellularLocation>
</comment>
<feature type="transmembrane region" description="Helical" evidence="9">
    <location>
        <begin position="173"/>
        <end position="195"/>
    </location>
</feature>
<accession>A0A076LES1</accession>
<dbReference type="InterPro" id="IPR024921">
    <property type="entry name" value="SecF_arc"/>
</dbReference>
<evidence type="ECO:0000256" key="9">
    <source>
        <dbReference type="HAMAP-Rule" id="MF_01464"/>
    </source>
</evidence>
<dbReference type="GO" id="GO:0006605">
    <property type="term" value="P:protein targeting"/>
    <property type="evidence" value="ECO:0007669"/>
    <property type="project" value="UniProtKB-UniRule"/>
</dbReference>
<feature type="transmembrane region" description="Helical" evidence="9">
    <location>
        <begin position="216"/>
        <end position="238"/>
    </location>
</feature>
<evidence type="ECO:0000256" key="1">
    <source>
        <dbReference type="ARBA" id="ARBA00004651"/>
    </source>
</evidence>
<proteinExistence type="inferred from homology"/>
<reference evidence="11 12" key="1">
    <citation type="journal article" date="2015" name="Int. J. Syst. Evol. Microbiol.">
        <title>M ethanocaldococcus bathoardescens sp. nov., a hyperthermophilic methanogen isolated from a volcanically active deep-sea hydrothermal vent.</title>
        <authorList>
            <person name="Stewart L.C."/>
            <person name="Jung J.H."/>
            <person name="Kim Y.T."/>
            <person name="Kwon S.W."/>
            <person name="Park C.S."/>
            <person name="Holden J.F."/>
        </authorList>
    </citation>
    <scope>NUCLEOTIDE SEQUENCE [LARGE SCALE GENOMIC DNA]</scope>
    <source>
        <strain evidence="11 12">JH146</strain>
    </source>
</reference>
<keyword evidence="4 9" id="KW-0812">Transmembrane</keyword>
<feature type="transmembrane region" description="Helical" evidence="9">
    <location>
        <begin position="121"/>
        <end position="140"/>
    </location>
</feature>
<organism evidence="11 12">
    <name type="scientific">Methanocaldococcus bathoardescens</name>
    <dbReference type="NCBI Taxonomy" id="1301915"/>
    <lineage>
        <taxon>Archaea</taxon>
        <taxon>Methanobacteriati</taxon>
        <taxon>Methanobacteriota</taxon>
        <taxon>Methanomada group</taxon>
        <taxon>Methanococci</taxon>
        <taxon>Methanococcales</taxon>
        <taxon>Methanocaldococcaceae</taxon>
        <taxon>Methanocaldococcus</taxon>
    </lineage>
</organism>
<dbReference type="SUPFAM" id="SSF82866">
    <property type="entry name" value="Multidrug efflux transporter AcrB transmembrane domain"/>
    <property type="match status" value="1"/>
</dbReference>
<dbReference type="Pfam" id="PF02355">
    <property type="entry name" value="SecD_SecF_C"/>
    <property type="match status" value="1"/>
</dbReference>
<dbReference type="GeneID" id="24891071"/>
<comment type="function">
    <text evidence="9">Involved in protein export.</text>
</comment>
<feature type="domain" description="Protein export membrane protein SecD/SecF C-terminal" evidence="10">
    <location>
        <begin position="91"/>
        <end position="274"/>
    </location>
</feature>
<keyword evidence="12" id="KW-1185">Reference proteome</keyword>
<dbReference type="InterPro" id="IPR022646">
    <property type="entry name" value="SecD/SecF_CS"/>
</dbReference>
<dbReference type="HAMAP" id="MF_01464_A">
    <property type="entry name" value="SecF_A"/>
    <property type="match status" value="1"/>
</dbReference>
<keyword evidence="8 9" id="KW-0472">Membrane</keyword>
<dbReference type="KEGG" id="mjh:JH146_0472"/>
<dbReference type="HOGENOM" id="CLU_060478_0_0_2"/>
<evidence type="ECO:0000256" key="3">
    <source>
        <dbReference type="ARBA" id="ARBA00022475"/>
    </source>
</evidence>
<protein>
    <recommendedName>
        <fullName evidence="9">Protein-export membrane protein SecF</fullName>
    </recommendedName>
</protein>
<dbReference type="RefSeq" id="WP_048201513.1">
    <property type="nucleotide sequence ID" value="NZ_CP009149.1"/>
</dbReference>
<comment type="subunit">
    <text evidence="9">Part of the protein translocation apparatus. Forms a complex with SecD.</text>
</comment>
<gene>
    <name evidence="9" type="primary">secF</name>
    <name evidence="11" type="ORF">JH146_0472</name>
</gene>
<dbReference type="STRING" id="1301915.JH146_0472"/>
<keyword evidence="6 9" id="KW-1133">Transmembrane helix</keyword>
<dbReference type="NCBIfam" id="NF006357">
    <property type="entry name" value="PRK08578.2-1"/>
    <property type="match status" value="1"/>
</dbReference>
<dbReference type="InterPro" id="IPR048634">
    <property type="entry name" value="SecD_SecF_C"/>
</dbReference>
<evidence type="ECO:0000256" key="7">
    <source>
        <dbReference type="ARBA" id="ARBA00023010"/>
    </source>
</evidence>
<dbReference type="GO" id="GO:0065002">
    <property type="term" value="P:intracellular protein transmembrane transport"/>
    <property type="evidence" value="ECO:0007669"/>
    <property type="project" value="UniProtKB-UniRule"/>
</dbReference>
<dbReference type="GO" id="GO:0005886">
    <property type="term" value="C:plasma membrane"/>
    <property type="evidence" value="ECO:0007669"/>
    <property type="project" value="UniProtKB-SubCell"/>
</dbReference>
<dbReference type="InterPro" id="IPR022813">
    <property type="entry name" value="SecD/SecF_arch_bac"/>
</dbReference>
<dbReference type="OrthoDB" id="85411at2157"/>
<dbReference type="PANTHER" id="PTHR30081:SF8">
    <property type="entry name" value="PROTEIN TRANSLOCASE SUBUNIT SECF"/>
    <property type="match status" value="1"/>
</dbReference>
<dbReference type="PANTHER" id="PTHR30081">
    <property type="entry name" value="PROTEIN-EXPORT MEMBRANE PROTEIN SEC"/>
    <property type="match status" value="1"/>
</dbReference>
<evidence type="ECO:0000259" key="10">
    <source>
        <dbReference type="Pfam" id="PF02355"/>
    </source>
</evidence>
<dbReference type="NCBIfam" id="NF006353">
    <property type="entry name" value="PRK08578.1-1"/>
    <property type="match status" value="1"/>
</dbReference>
<evidence type="ECO:0000313" key="11">
    <source>
        <dbReference type="EMBL" id="AIJ05322.1"/>
    </source>
</evidence>
<feature type="transmembrane region" description="Helical" evidence="9">
    <location>
        <begin position="244"/>
        <end position="274"/>
    </location>
</feature>
<name>A0A076LES1_9EURY</name>
<dbReference type="AlphaFoldDB" id="A0A076LES1"/>
<keyword evidence="2 9" id="KW-0813">Transport</keyword>
<keyword evidence="3 9" id="KW-1003">Cell membrane</keyword>
<feature type="transmembrane region" description="Helical" evidence="9">
    <location>
        <begin position="147"/>
        <end position="167"/>
    </location>
</feature>
<evidence type="ECO:0000256" key="8">
    <source>
        <dbReference type="ARBA" id="ARBA00023136"/>
    </source>
</evidence>
<evidence type="ECO:0000256" key="5">
    <source>
        <dbReference type="ARBA" id="ARBA00022927"/>
    </source>
</evidence>
<dbReference type="EMBL" id="CP009149">
    <property type="protein sequence ID" value="AIJ05322.1"/>
    <property type="molecule type" value="Genomic_DNA"/>
</dbReference>
<dbReference type="Gene3D" id="1.20.1640.10">
    <property type="entry name" value="Multidrug efflux transporter AcrB transmembrane domain"/>
    <property type="match status" value="1"/>
</dbReference>
<evidence type="ECO:0000313" key="12">
    <source>
        <dbReference type="Proteomes" id="UP000028781"/>
    </source>
</evidence>
<keyword evidence="7 9" id="KW-0811">Translocation</keyword>
<dbReference type="Proteomes" id="UP000028781">
    <property type="component" value="Chromosome"/>
</dbReference>